<protein>
    <recommendedName>
        <fullName evidence="1">Glutaredoxin domain-containing protein</fullName>
    </recommendedName>
</protein>
<dbReference type="GO" id="GO:0051537">
    <property type="term" value="F:2 iron, 2 sulfur cluster binding"/>
    <property type="evidence" value="ECO:0007669"/>
    <property type="project" value="TreeGrafter"/>
</dbReference>
<feature type="domain" description="Glutaredoxin" evidence="1">
    <location>
        <begin position="54"/>
        <end position="111"/>
    </location>
</feature>
<evidence type="ECO:0000313" key="2">
    <source>
        <dbReference type="EMBL" id="KAH7231797.1"/>
    </source>
</evidence>
<dbReference type="GO" id="GO:0015036">
    <property type="term" value="F:disulfide oxidoreductase activity"/>
    <property type="evidence" value="ECO:0007669"/>
    <property type="project" value="UniProtKB-ARBA"/>
</dbReference>
<sequence length="113" mass="12622">MSNIVLLGNVYTPCPGRITTSSWAPGASDPALTPKQSKEALTARLIELAKVDPIMLFMKGIPKSPVCHFSRRIVRILNDRGIVYDSFNVLTDEDVRQGLKEFADWLTFPQLCE</sequence>
<dbReference type="InterPro" id="IPR004480">
    <property type="entry name" value="Monothiol_GRX-rel"/>
</dbReference>
<dbReference type="OrthoDB" id="415696at2759"/>
<evidence type="ECO:0000259" key="1">
    <source>
        <dbReference type="Pfam" id="PF00462"/>
    </source>
</evidence>
<dbReference type="RefSeq" id="XP_046043734.1">
    <property type="nucleotide sequence ID" value="XM_046194074.1"/>
</dbReference>
<dbReference type="Gene3D" id="3.40.30.10">
    <property type="entry name" value="Glutaredoxin"/>
    <property type="match status" value="1"/>
</dbReference>
<comment type="caution">
    <text evidence="2">The sequence shown here is derived from an EMBL/GenBank/DDBJ whole genome shotgun (WGS) entry which is preliminary data.</text>
</comment>
<dbReference type="InterPro" id="IPR036249">
    <property type="entry name" value="Thioredoxin-like_sf"/>
</dbReference>
<evidence type="ECO:0000313" key="3">
    <source>
        <dbReference type="Proteomes" id="UP000720189"/>
    </source>
</evidence>
<dbReference type="Proteomes" id="UP000720189">
    <property type="component" value="Unassembled WGS sequence"/>
</dbReference>
<organism evidence="2 3">
    <name type="scientific">Fusarium redolens</name>
    <dbReference type="NCBI Taxonomy" id="48865"/>
    <lineage>
        <taxon>Eukaryota</taxon>
        <taxon>Fungi</taxon>
        <taxon>Dikarya</taxon>
        <taxon>Ascomycota</taxon>
        <taxon>Pezizomycotina</taxon>
        <taxon>Sordariomycetes</taxon>
        <taxon>Hypocreomycetidae</taxon>
        <taxon>Hypocreales</taxon>
        <taxon>Nectriaceae</taxon>
        <taxon>Fusarium</taxon>
        <taxon>Fusarium redolens species complex</taxon>
    </lineage>
</organism>
<dbReference type="GO" id="GO:0005829">
    <property type="term" value="C:cytosol"/>
    <property type="evidence" value="ECO:0007669"/>
    <property type="project" value="TreeGrafter"/>
</dbReference>
<dbReference type="EMBL" id="JAGMUX010000020">
    <property type="protein sequence ID" value="KAH7231797.1"/>
    <property type="molecule type" value="Genomic_DNA"/>
</dbReference>
<dbReference type="PROSITE" id="PS51354">
    <property type="entry name" value="GLUTAREDOXIN_2"/>
    <property type="match status" value="1"/>
</dbReference>
<dbReference type="AlphaFoldDB" id="A0A9P9G4C5"/>
<dbReference type="GO" id="GO:0006879">
    <property type="term" value="P:intracellular iron ion homeostasis"/>
    <property type="evidence" value="ECO:0007669"/>
    <property type="project" value="TreeGrafter"/>
</dbReference>
<keyword evidence="3" id="KW-1185">Reference proteome</keyword>
<reference evidence="2" key="1">
    <citation type="journal article" date="2021" name="Nat. Commun.">
        <title>Genetic determinants of endophytism in the Arabidopsis root mycobiome.</title>
        <authorList>
            <person name="Mesny F."/>
            <person name="Miyauchi S."/>
            <person name="Thiergart T."/>
            <person name="Pickel B."/>
            <person name="Atanasova L."/>
            <person name="Karlsson M."/>
            <person name="Huettel B."/>
            <person name="Barry K.W."/>
            <person name="Haridas S."/>
            <person name="Chen C."/>
            <person name="Bauer D."/>
            <person name="Andreopoulos W."/>
            <person name="Pangilinan J."/>
            <person name="LaButti K."/>
            <person name="Riley R."/>
            <person name="Lipzen A."/>
            <person name="Clum A."/>
            <person name="Drula E."/>
            <person name="Henrissat B."/>
            <person name="Kohler A."/>
            <person name="Grigoriev I.V."/>
            <person name="Martin F.M."/>
            <person name="Hacquard S."/>
        </authorList>
    </citation>
    <scope>NUCLEOTIDE SEQUENCE</scope>
    <source>
        <strain evidence="2">MPI-CAGE-AT-0023</strain>
    </source>
</reference>
<dbReference type="GO" id="GO:0005634">
    <property type="term" value="C:nucleus"/>
    <property type="evidence" value="ECO:0007669"/>
    <property type="project" value="TreeGrafter"/>
</dbReference>
<dbReference type="PANTHER" id="PTHR10293">
    <property type="entry name" value="GLUTAREDOXIN FAMILY MEMBER"/>
    <property type="match status" value="1"/>
</dbReference>
<gene>
    <name evidence="2" type="ORF">BKA55DRAFT_581824</name>
</gene>
<dbReference type="PANTHER" id="PTHR10293:SF73">
    <property type="entry name" value="GLUTAREDOXIN-3"/>
    <property type="match status" value="1"/>
</dbReference>
<proteinExistence type="predicted"/>
<dbReference type="SUPFAM" id="SSF52833">
    <property type="entry name" value="Thioredoxin-like"/>
    <property type="match status" value="1"/>
</dbReference>
<dbReference type="InterPro" id="IPR002109">
    <property type="entry name" value="Glutaredoxin"/>
</dbReference>
<dbReference type="GeneID" id="70224028"/>
<dbReference type="Pfam" id="PF00462">
    <property type="entry name" value="Glutaredoxin"/>
    <property type="match status" value="1"/>
</dbReference>
<accession>A0A9P9G4C5</accession>
<name>A0A9P9G4C5_FUSRE</name>